<evidence type="ECO:0000313" key="2">
    <source>
        <dbReference type="Proteomes" id="UP000186594"/>
    </source>
</evidence>
<evidence type="ECO:0000313" key="1">
    <source>
        <dbReference type="EMBL" id="OLL23127.1"/>
    </source>
</evidence>
<keyword evidence="2" id="KW-1185">Reference proteome</keyword>
<protein>
    <submittedName>
        <fullName evidence="1">Uncharacterized protein</fullName>
    </submittedName>
</protein>
<dbReference type="EMBL" id="LXFE01002257">
    <property type="protein sequence ID" value="OLL23127.1"/>
    <property type="molecule type" value="Genomic_DNA"/>
</dbReference>
<dbReference type="Proteomes" id="UP000186594">
    <property type="component" value="Unassembled WGS sequence"/>
</dbReference>
<comment type="caution">
    <text evidence="1">The sequence shown here is derived from an EMBL/GenBank/DDBJ whole genome shotgun (WGS) entry which is preliminary data.</text>
</comment>
<dbReference type="AlphaFoldDB" id="A0A1U7LKF1"/>
<name>A0A1U7LKF1_NEOID</name>
<proteinExistence type="predicted"/>
<accession>A0A1U7LKF1</accession>
<gene>
    <name evidence="1" type="ORF">NEOLI_002012</name>
</gene>
<organism evidence="1 2">
    <name type="scientific">Neolecta irregularis (strain DAH-3)</name>
    <dbReference type="NCBI Taxonomy" id="1198029"/>
    <lineage>
        <taxon>Eukaryota</taxon>
        <taxon>Fungi</taxon>
        <taxon>Dikarya</taxon>
        <taxon>Ascomycota</taxon>
        <taxon>Taphrinomycotina</taxon>
        <taxon>Neolectales</taxon>
        <taxon>Neolectaceae</taxon>
        <taxon>Neolecta</taxon>
    </lineage>
</organism>
<reference evidence="1 2" key="1">
    <citation type="submission" date="2016-04" db="EMBL/GenBank/DDBJ databases">
        <title>Evolutionary innovation and constraint leading to complex multicellularity in the Ascomycota.</title>
        <authorList>
            <person name="Cisse O."/>
            <person name="Nguyen A."/>
            <person name="Hewitt D.A."/>
            <person name="Jedd G."/>
            <person name="Stajich J.E."/>
        </authorList>
    </citation>
    <scope>NUCLEOTIDE SEQUENCE [LARGE SCALE GENOMIC DNA]</scope>
    <source>
        <strain evidence="1 2">DAH-3</strain>
    </source>
</reference>
<sequence length="74" mass="8668">MPRVEQRETTRGRLCVEKMMEGGEKVEREGEVLYLGDELEECLKRAIRKQKKDLIYLGAAIQRMSHLSIAQYQK</sequence>